<keyword evidence="4" id="KW-1185">Reference proteome</keyword>
<feature type="transmembrane region" description="Helical" evidence="2">
    <location>
        <begin position="34"/>
        <end position="56"/>
    </location>
</feature>
<name>A0ABR3L2F0_9TELE</name>
<accession>A0ABR3L2F0</accession>
<organism evidence="3 4">
    <name type="scientific">Cirrhinus molitorella</name>
    <name type="common">mud carp</name>
    <dbReference type="NCBI Taxonomy" id="172907"/>
    <lineage>
        <taxon>Eukaryota</taxon>
        <taxon>Metazoa</taxon>
        <taxon>Chordata</taxon>
        <taxon>Craniata</taxon>
        <taxon>Vertebrata</taxon>
        <taxon>Euteleostomi</taxon>
        <taxon>Actinopterygii</taxon>
        <taxon>Neopterygii</taxon>
        <taxon>Teleostei</taxon>
        <taxon>Ostariophysi</taxon>
        <taxon>Cypriniformes</taxon>
        <taxon>Cyprinidae</taxon>
        <taxon>Labeoninae</taxon>
        <taxon>Labeonini</taxon>
        <taxon>Cirrhinus</taxon>
    </lineage>
</organism>
<dbReference type="Proteomes" id="UP001558613">
    <property type="component" value="Unassembled WGS sequence"/>
</dbReference>
<proteinExistence type="predicted"/>
<keyword evidence="2" id="KW-0472">Membrane</keyword>
<dbReference type="EMBL" id="JAYMGO010000222">
    <property type="protein sequence ID" value="KAL1246580.1"/>
    <property type="molecule type" value="Genomic_DNA"/>
</dbReference>
<evidence type="ECO:0000313" key="4">
    <source>
        <dbReference type="Proteomes" id="UP001558613"/>
    </source>
</evidence>
<keyword evidence="2" id="KW-0812">Transmembrane</keyword>
<evidence type="ECO:0000313" key="3">
    <source>
        <dbReference type="EMBL" id="KAL1246580.1"/>
    </source>
</evidence>
<gene>
    <name evidence="3" type="ORF">QQF64_034543</name>
</gene>
<sequence>MVNTSVVNQTEDANITEVNQPSSYCIRRCGFTEAVIRLVASVVVGVAAFAVLVYDIRSTRSELNQMKVTKYHFQTHGKKSDQQHEQGRRFSSRFAEAYW</sequence>
<evidence type="ECO:0000256" key="1">
    <source>
        <dbReference type="SAM" id="MobiDB-lite"/>
    </source>
</evidence>
<reference evidence="3 4" key="1">
    <citation type="submission" date="2023-09" db="EMBL/GenBank/DDBJ databases">
        <authorList>
            <person name="Wang M."/>
        </authorList>
    </citation>
    <scope>NUCLEOTIDE SEQUENCE [LARGE SCALE GENOMIC DNA]</scope>
    <source>
        <strain evidence="3">GT-2023</strain>
        <tissue evidence="3">Liver</tissue>
    </source>
</reference>
<feature type="region of interest" description="Disordered" evidence="1">
    <location>
        <begin position="74"/>
        <end position="99"/>
    </location>
</feature>
<comment type="caution">
    <text evidence="3">The sequence shown here is derived from an EMBL/GenBank/DDBJ whole genome shotgun (WGS) entry which is preliminary data.</text>
</comment>
<keyword evidence="2" id="KW-1133">Transmembrane helix</keyword>
<protein>
    <submittedName>
        <fullName evidence="3">Uncharacterized protein</fullName>
    </submittedName>
</protein>
<evidence type="ECO:0000256" key="2">
    <source>
        <dbReference type="SAM" id="Phobius"/>
    </source>
</evidence>
<feature type="compositionally biased region" description="Basic and acidic residues" evidence="1">
    <location>
        <begin position="78"/>
        <end position="88"/>
    </location>
</feature>